<dbReference type="Proteomes" id="UP000010798">
    <property type="component" value="Chromosome"/>
</dbReference>
<name>L0DI51_SINAD</name>
<dbReference type="KEGG" id="saci:Sinac_4289"/>
<accession>L0DI51</accession>
<evidence type="ECO:0000313" key="1">
    <source>
        <dbReference type="EMBL" id="AGA28488.1"/>
    </source>
</evidence>
<sequence length="205" mass="22619">MPKRGIVDANVLYIVGYDFTSSVTAGLRSPSPYQIRFYPIWWKKAVQGGVALCTTAGALAEVAHIIERTELEILWRTDPRRPELDPDMPGQDFTPKYIKTVRYHYYSQLQALRESVETTLQSIRKLVDVIPQVGQDASALDQTLVQWIPSAADFGDAAFVASAQRTGMRHVISDDADLISFEGITVYTANRSAINAAALAGKLAT</sequence>
<dbReference type="AlphaFoldDB" id="L0DI51"/>
<evidence type="ECO:0008006" key="3">
    <source>
        <dbReference type="Google" id="ProtNLM"/>
    </source>
</evidence>
<dbReference type="HOGENOM" id="CLU_1336778_0_0_0"/>
<dbReference type="EMBL" id="CP003364">
    <property type="protein sequence ID" value="AGA28488.1"/>
    <property type="molecule type" value="Genomic_DNA"/>
</dbReference>
<reference evidence="1 2" key="1">
    <citation type="submission" date="2012-02" db="EMBL/GenBank/DDBJ databases">
        <title>Complete sequence of chromosome of Singulisphaera acidiphila DSM 18658.</title>
        <authorList>
            <consortium name="US DOE Joint Genome Institute (JGI-PGF)"/>
            <person name="Lucas S."/>
            <person name="Copeland A."/>
            <person name="Lapidus A."/>
            <person name="Glavina del Rio T."/>
            <person name="Dalin E."/>
            <person name="Tice H."/>
            <person name="Bruce D."/>
            <person name="Goodwin L."/>
            <person name="Pitluck S."/>
            <person name="Peters L."/>
            <person name="Ovchinnikova G."/>
            <person name="Chertkov O."/>
            <person name="Kyrpides N."/>
            <person name="Mavromatis K."/>
            <person name="Ivanova N."/>
            <person name="Brettin T."/>
            <person name="Detter J.C."/>
            <person name="Han C."/>
            <person name="Larimer F."/>
            <person name="Land M."/>
            <person name="Hauser L."/>
            <person name="Markowitz V."/>
            <person name="Cheng J.-F."/>
            <person name="Hugenholtz P."/>
            <person name="Woyke T."/>
            <person name="Wu D."/>
            <person name="Tindall B."/>
            <person name="Pomrenke H."/>
            <person name="Brambilla E."/>
            <person name="Klenk H.-P."/>
            <person name="Eisen J.A."/>
        </authorList>
    </citation>
    <scope>NUCLEOTIDE SEQUENCE [LARGE SCALE GENOMIC DNA]</scope>
    <source>
        <strain evidence="2">ATCC BAA-1392 / DSM 18658 / VKM B-2454 / MOB10</strain>
    </source>
</reference>
<organism evidence="1 2">
    <name type="scientific">Singulisphaera acidiphila (strain ATCC BAA-1392 / DSM 18658 / VKM B-2454 / MOB10)</name>
    <dbReference type="NCBI Taxonomy" id="886293"/>
    <lineage>
        <taxon>Bacteria</taxon>
        <taxon>Pseudomonadati</taxon>
        <taxon>Planctomycetota</taxon>
        <taxon>Planctomycetia</taxon>
        <taxon>Isosphaerales</taxon>
        <taxon>Isosphaeraceae</taxon>
        <taxon>Singulisphaera</taxon>
    </lineage>
</organism>
<keyword evidence="2" id="KW-1185">Reference proteome</keyword>
<dbReference type="STRING" id="886293.Sinac_4289"/>
<proteinExistence type="predicted"/>
<evidence type="ECO:0000313" key="2">
    <source>
        <dbReference type="Proteomes" id="UP000010798"/>
    </source>
</evidence>
<protein>
    <recommendedName>
        <fullName evidence="3">PIN domain-containing protein</fullName>
    </recommendedName>
</protein>
<gene>
    <name evidence="1" type="ordered locus">Sinac_4289</name>
</gene>